<dbReference type="Proteomes" id="UP000358159">
    <property type="component" value="Unassembled WGS sequence"/>
</dbReference>
<dbReference type="EMBL" id="VZAZ01000017">
    <property type="protein sequence ID" value="MQO54937.1"/>
    <property type="molecule type" value="Genomic_DNA"/>
</dbReference>
<dbReference type="PANTHER" id="PTHR11228:SF7">
    <property type="entry name" value="PQQA PEPTIDE CYCLASE"/>
    <property type="match status" value="1"/>
</dbReference>
<dbReference type="InterPro" id="IPR058240">
    <property type="entry name" value="rSAM_sf"/>
</dbReference>
<dbReference type="PANTHER" id="PTHR11228">
    <property type="entry name" value="RADICAL SAM DOMAIN PROTEIN"/>
    <property type="match status" value="1"/>
</dbReference>
<proteinExistence type="predicted"/>
<reference evidence="1 2" key="1">
    <citation type="submission" date="2019-09" db="EMBL/GenBank/DDBJ databases">
        <title>Distinct polysaccharide growth profiles of human intestinal Prevotella copri isolates.</title>
        <authorList>
            <person name="Fehlner-Peach H."/>
            <person name="Magnabosco C."/>
            <person name="Raghavan V."/>
            <person name="Scher J.U."/>
            <person name="Tett A."/>
            <person name="Cox L.M."/>
            <person name="Gottsegen C."/>
            <person name="Watters A."/>
            <person name="Wiltshire- Gordon J.D."/>
            <person name="Segata N."/>
            <person name="Bonneau R."/>
            <person name="Littman D.R."/>
        </authorList>
    </citation>
    <scope>NUCLEOTIDE SEQUENCE [LARGE SCALE GENOMIC DNA]</scope>
    <source>
        <strain evidence="1 2">BVe41219</strain>
    </source>
</reference>
<comment type="caution">
    <text evidence="1">The sequence shown here is derived from an EMBL/GenBank/DDBJ whole genome shotgun (WGS) entry which is preliminary data.</text>
</comment>
<dbReference type="InterPro" id="IPR050377">
    <property type="entry name" value="Radical_SAM_PqqE_MftC-like"/>
</dbReference>
<dbReference type="SUPFAM" id="SSF102114">
    <property type="entry name" value="Radical SAM enzymes"/>
    <property type="match status" value="1"/>
</dbReference>
<evidence type="ECO:0000313" key="2">
    <source>
        <dbReference type="Proteomes" id="UP000358159"/>
    </source>
</evidence>
<dbReference type="CDD" id="cd01335">
    <property type="entry name" value="Radical_SAM"/>
    <property type="match status" value="1"/>
</dbReference>
<protein>
    <submittedName>
        <fullName evidence="1">Radical SAM protein</fullName>
    </submittedName>
</protein>
<name>A0A6A7VMC9_9BACT</name>
<accession>A0A6A7VMC9</accession>
<dbReference type="Gene3D" id="3.20.20.70">
    <property type="entry name" value="Aldolase class I"/>
    <property type="match status" value="1"/>
</dbReference>
<sequence>MYEQGLVRVTLSGGDPFSKGIIWDLIEYLFSKNIVFDIYTNGQGLYGKEVKLAQYFPATVGLSLYSSIPNIHDRITRVNGSWVKTVSVIEKLAALKIPIAIKCCIMRSNCKSYRGVIKIANKYSAVLQLECNIFDSVDGDKCVSTYLRLTPDELKIVLRDKDNPLYTGLELENHGARTFDINQNVCGAGYSGFCLTPDGKLTLCVSFQSEIGDLRKEKVNDVLMKTELEQWRKCTFSDYKECGDKVYCRYCSLCPGLNFAKNGSPFVPSEDNCYMARIRYELVESLKKGDDPLRGMDIDEALSKLPDVSIDGVKKIVTSSYYKKKLSLIEG</sequence>
<dbReference type="InterPro" id="IPR013785">
    <property type="entry name" value="Aldolase_TIM"/>
</dbReference>
<dbReference type="GO" id="GO:0006783">
    <property type="term" value="P:heme biosynthetic process"/>
    <property type="evidence" value="ECO:0007669"/>
    <property type="project" value="TreeGrafter"/>
</dbReference>
<gene>
    <name evidence="1" type="ORF">F7D42_04290</name>
</gene>
<evidence type="ECO:0000313" key="1">
    <source>
        <dbReference type="EMBL" id="MQO54937.1"/>
    </source>
</evidence>
<organism evidence="1 2">
    <name type="scientific">Segatella copri</name>
    <dbReference type="NCBI Taxonomy" id="165179"/>
    <lineage>
        <taxon>Bacteria</taxon>
        <taxon>Pseudomonadati</taxon>
        <taxon>Bacteroidota</taxon>
        <taxon>Bacteroidia</taxon>
        <taxon>Bacteroidales</taxon>
        <taxon>Prevotellaceae</taxon>
        <taxon>Segatella</taxon>
    </lineage>
</organism>
<dbReference type="AlphaFoldDB" id="A0A6A7VMC9"/>